<evidence type="ECO:0000313" key="2">
    <source>
        <dbReference type="Proteomes" id="UP000005710"/>
    </source>
</evidence>
<dbReference type="GO" id="GO:0016747">
    <property type="term" value="F:acyltransferase activity, transferring groups other than amino-acyl groups"/>
    <property type="evidence" value="ECO:0007669"/>
    <property type="project" value="TreeGrafter"/>
</dbReference>
<reference evidence="1" key="2">
    <citation type="submission" date="2012-10" db="EMBL/GenBank/DDBJ databases">
        <title>Improved high-quality draft of Thermaerobacter subterraneus C21, DSM 13965.</title>
        <authorList>
            <consortium name="DOE Joint Genome Institute"/>
            <person name="Eisen J."/>
            <person name="Huntemann M."/>
            <person name="Wei C.-L."/>
            <person name="Han J."/>
            <person name="Detter J.C."/>
            <person name="Han C."/>
            <person name="Tapia R."/>
            <person name="Chen A."/>
            <person name="Kyrpides N."/>
            <person name="Mavromatis K."/>
            <person name="Markowitz V."/>
            <person name="Szeto E."/>
            <person name="Ivanova N."/>
            <person name="Mikhailova N."/>
            <person name="Ovchinnikova G."/>
            <person name="Pagani I."/>
            <person name="Pati A."/>
            <person name="Goodwin L."/>
            <person name="Nordberg H.P."/>
            <person name="Cantor M.N."/>
            <person name="Hua S.X."/>
            <person name="Woyke T."/>
            <person name="Eisen J."/>
            <person name="Klenk H.-P."/>
        </authorList>
    </citation>
    <scope>NUCLEOTIDE SEQUENCE [LARGE SCALE GENOMIC DNA]</scope>
    <source>
        <strain evidence="1">DSM 13965</strain>
    </source>
</reference>
<keyword evidence="2" id="KW-1185">Reference proteome</keyword>
<organism evidence="1 2">
    <name type="scientific">Thermaerobacter subterraneus DSM 13965</name>
    <dbReference type="NCBI Taxonomy" id="867903"/>
    <lineage>
        <taxon>Bacteria</taxon>
        <taxon>Bacillati</taxon>
        <taxon>Bacillota</taxon>
        <taxon>Clostridia</taxon>
        <taxon>Eubacteriales</taxon>
        <taxon>Clostridiales Family XVII. Incertae Sedis</taxon>
        <taxon>Thermaerobacter</taxon>
    </lineage>
</organism>
<sequence length="349" mass="38902">MHRPHHPPFQAVEHRHRSRLLAGNPWGDPAERSLWVLVPPDGLPDRPVPCIWILSGFGGTGASQLNFNPWEETLPERLGRLYAEGRIGPALFALPDCFTFLGGSQYLNSPAVGPYEDYLVRELVPLVERHYAVSAHGLAGKSSGGYGSFVQAARHPEVFQAFACHSGDMAFEYCYLPDFPKFLDHVRQLGGLDAYLDAYRQLRAQGRSLNRTWQASLNILAMAACYSPDPAEPHGIALPVDLEIGALRPAVWERWLALDPVRLAPRVAGTLRRLRLVYIDCGRQDEFNLLWGARQLHRALDDLGIAHTYDEFDGGHFSIAHRYDLSLPLLYRALAGDTPAGDPPRDRSS</sequence>
<gene>
    <name evidence="1" type="ORF">ThesuDRAFT_02160</name>
</gene>
<dbReference type="Proteomes" id="UP000005710">
    <property type="component" value="Unassembled WGS sequence"/>
</dbReference>
<accession>K6NZX7</accession>
<dbReference type="Gene3D" id="3.40.50.1820">
    <property type="entry name" value="alpha/beta hydrolase"/>
    <property type="match status" value="1"/>
</dbReference>
<dbReference type="Pfam" id="PF00756">
    <property type="entry name" value="Esterase"/>
    <property type="match status" value="1"/>
</dbReference>
<comment type="caution">
    <text evidence="1">The sequence shown here is derived from an EMBL/GenBank/DDBJ whole genome shotgun (WGS) entry which is preliminary data.</text>
</comment>
<dbReference type="AlphaFoldDB" id="K6NZX7"/>
<reference evidence="1" key="1">
    <citation type="submission" date="2010-10" db="EMBL/GenBank/DDBJ databases">
        <authorList>
            <consortium name="US DOE Joint Genome Institute (JGI-PGF)"/>
            <person name="Lucas S."/>
            <person name="Copeland A."/>
            <person name="Lapidus A."/>
            <person name="Bruce D."/>
            <person name="Goodwin L."/>
            <person name="Pitluck S."/>
            <person name="Kyrpides N."/>
            <person name="Mavromatis K."/>
            <person name="Detter J.C."/>
            <person name="Han C."/>
            <person name="Land M."/>
            <person name="Hauser L."/>
            <person name="Markowitz V."/>
            <person name="Cheng J.-F."/>
            <person name="Hugenholtz P."/>
            <person name="Woyke T."/>
            <person name="Wu D."/>
            <person name="Pukall R."/>
            <person name="Wahrenburg C."/>
            <person name="Brambilla E."/>
            <person name="Klenk H.-P."/>
            <person name="Eisen J.A."/>
        </authorList>
    </citation>
    <scope>NUCLEOTIDE SEQUENCE [LARGE SCALE GENOMIC DNA]</scope>
    <source>
        <strain evidence="1">DSM 13965</strain>
    </source>
</reference>
<dbReference type="InterPro" id="IPR029058">
    <property type="entry name" value="AB_hydrolase_fold"/>
</dbReference>
<dbReference type="OrthoDB" id="9777383at2"/>
<dbReference type="PANTHER" id="PTHR48098:SF1">
    <property type="entry name" value="DIACYLGLYCEROL ACYLTRANSFERASE_MYCOLYLTRANSFERASE AG85A"/>
    <property type="match status" value="1"/>
</dbReference>
<dbReference type="InterPro" id="IPR050583">
    <property type="entry name" value="Mycobacterial_A85_antigen"/>
</dbReference>
<name>K6NZX7_9FIRM</name>
<dbReference type="EMBL" id="AENY02000003">
    <property type="protein sequence ID" value="EKP94425.1"/>
    <property type="molecule type" value="Genomic_DNA"/>
</dbReference>
<dbReference type="eggNOG" id="COG2382">
    <property type="taxonomic scope" value="Bacteria"/>
</dbReference>
<proteinExistence type="predicted"/>
<dbReference type="RefSeq" id="WP_006904440.1">
    <property type="nucleotide sequence ID" value="NZ_JH976535.1"/>
</dbReference>
<evidence type="ECO:0000313" key="1">
    <source>
        <dbReference type="EMBL" id="EKP94425.1"/>
    </source>
</evidence>
<dbReference type="PANTHER" id="PTHR48098">
    <property type="entry name" value="ENTEROCHELIN ESTERASE-RELATED"/>
    <property type="match status" value="1"/>
</dbReference>
<dbReference type="SUPFAM" id="SSF53474">
    <property type="entry name" value="alpha/beta-Hydrolases"/>
    <property type="match status" value="1"/>
</dbReference>
<dbReference type="STRING" id="867903.ThesuDRAFT_02160"/>
<dbReference type="eggNOG" id="COG0627">
    <property type="taxonomic scope" value="Bacteria"/>
</dbReference>
<dbReference type="HOGENOM" id="CLU_037618_0_1_9"/>
<protein>
    <submittedName>
        <fullName evidence="1">Esterase</fullName>
    </submittedName>
</protein>
<dbReference type="InterPro" id="IPR000801">
    <property type="entry name" value="Esterase-like"/>
</dbReference>